<keyword evidence="2" id="KW-1185">Reference proteome</keyword>
<dbReference type="InterPro" id="IPR003787">
    <property type="entry name" value="Sulphur_relay_DsrE/F-like"/>
</dbReference>
<dbReference type="SUPFAM" id="SSF75169">
    <property type="entry name" value="DsrEFH-like"/>
    <property type="match status" value="1"/>
</dbReference>
<organism evidence="1 2">
    <name type="scientific">Carnobacterium antarcticum</name>
    <dbReference type="NCBI Taxonomy" id="2126436"/>
    <lineage>
        <taxon>Bacteria</taxon>
        <taxon>Bacillati</taxon>
        <taxon>Bacillota</taxon>
        <taxon>Bacilli</taxon>
        <taxon>Lactobacillales</taxon>
        <taxon>Carnobacteriaceae</taxon>
        <taxon>Carnobacterium</taxon>
    </lineage>
</organism>
<dbReference type="EMBL" id="JBHUFF010000003">
    <property type="protein sequence ID" value="MFD1798405.1"/>
    <property type="molecule type" value="Genomic_DNA"/>
</dbReference>
<accession>A0ABW4NJV3</accession>
<evidence type="ECO:0000313" key="1">
    <source>
        <dbReference type="EMBL" id="MFD1798405.1"/>
    </source>
</evidence>
<dbReference type="Pfam" id="PF02635">
    <property type="entry name" value="DsrE"/>
    <property type="match status" value="1"/>
</dbReference>
<proteinExistence type="predicted"/>
<gene>
    <name evidence="1" type="ORF">ACFSBK_00810</name>
</gene>
<dbReference type="Gene3D" id="3.40.1260.10">
    <property type="entry name" value="DsrEFH-like"/>
    <property type="match status" value="1"/>
</dbReference>
<dbReference type="PANTHER" id="PTHR37691">
    <property type="entry name" value="BLR3518 PROTEIN"/>
    <property type="match status" value="1"/>
</dbReference>
<comment type="caution">
    <text evidence="1">The sequence shown here is derived from an EMBL/GenBank/DDBJ whole genome shotgun (WGS) entry which is preliminary data.</text>
</comment>
<evidence type="ECO:0000313" key="2">
    <source>
        <dbReference type="Proteomes" id="UP001597285"/>
    </source>
</evidence>
<name>A0ABW4NJV3_9LACT</name>
<dbReference type="PANTHER" id="PTHR37691:SF1">
    <property type="entry name" value="BLR3518 PROTEIN"/>
    <property type="match status" value="1"/>
</dbReference>
<dbReference type="RefSeq" id="WP_058918506.1">
    <property type="nucleotide sequence ID" value="NZ_JBHSQC010000016.1"/>
</dbReference>
<protein>
    <submittedName>
        <fullName evidence="1">DsrE family protein</fullName>
    </submittedName>
</protein>
<dbReference type="Proteomes" id="UP001597285">
    <property type="component" value="Unassembled WGS sequence"/>
</dbReference>
<sequence length="108" mass="11908">MADVILHIDELEKWSLVLGNVRNLKKAQASLKIEVVANAAAVKGYLDSVLLEEIKPLIEQHVWFVACNNALRAHEIKENDLAPEIKIVPSGVMELVVQQQAGAAYVKP</sequence>
<dbReference type="InterPro" id="IPR027396">
    <property type="entry name" value="DsrEFH-like"/>
</dbReference>
<reference evidence="2" key="1">
    <citation type="journal article" date="2019" name="Int. J. Syst. Evol. Microbiol.">
        <title>The Global Catalogue of Microorganisms (GCM) 10K type strain sequencing project: providing services to taxonomists for standard genome sequencing and annotation.</title>
        <authorList>
            <consortium name="The Broad Institute Genomics Platform"/>
            <consortium name="The Broad Institute Genome Sequencing Center for Infectious Disease"/>
            <person name="Wu L."/>
            <person name="Ma J."/>
        </authorList>
    </citation>
    <scope>NUCLEOTIDE SEQUENCE [LARGE SCALE GENOMIC DNA]</scope>
    <source>
        <strain evidence="2">KCTC 42143</strain>
    </source>
</reference>